<feature type="transmembrane region" description="Helical" evidence="2">
    <location>
        <begin position="175"/>
        <end position="198"/>
    </location>
</feature>
<reference evidence="3 4" key="1">
    <citation type="submission" date="2024-02" db="EMBL/GenBank/DDBJ databases">
        <title>High-quality chromosome-scale genome assembly of Pensacola bahiagrass (Paspalum notatum Flugge var. saurae).</title>
        <authorList>
            <person name="Vega J.M."/>
            <person name="Podio M."/>
            <person name="Orjuela J."/>
            <person name="Siena L.A."/>
            <person name="Pessino S.C."/>
            <person name="Combes M.C."/>
            <person name="Mariac C."/>
            <person name="Albertini E."/>
            <person name="Pupilli F."/>
            <person name="Ortiz J.P.A."/>
            <person name="Leblanc O."/>
        </authorList>
    </citation>
    <scope>NUCLEOTIDE SEQUENCE [LARGE SCALE GENOMIC DNA]</scope>
    <source>
        <strain evidence="3">R1</strain>
        <tissue evidence="3">Leaf</tissue>
    </source>
</reference>
<keyword evidence="2" id="KW-1133">Transmembrane helix</keyword>
<keyword evidence="2" id="KW-0812">Transmembrane</keyword>
<keyword evidence="2" id="KW-0472">Membrane</keyword>
<evidence type="ECO:0000256" key="2">
    <source>
        <dbReference type="SAM" id="Phobius"/>
    </source>
</evidence>
<evidence type="ECO:0000313" key="4">
    <source>
        <dbReference type="Proteomes" id="UP001341281"/>
    </source>
</evidence>
<name>A0AAQ3TWF0_PASNO</name>
<evidence type="ECO:0000313" key="3">
    <source>
        <dbReference type="EMBL" id="WVZ78725.1"/>
    </source>
</evidence>
<gene>
    <name evidence="3" type="ORF">U9M48_026388</name>
</gene>
<keyword evidence="4" id="KW-1185">Reference proteome</keyword>
<proteinExistence type="predicted"/>
<organism evidence="3 4">
    <name type="scientific">Paspalum notatum var. saurae</name>
    <dbReference type="NCBI Taxonomy" id="547442"/>
    <lineage>
        <taxon>Eukaryota</taxon>
        <taxon>Viridiplantae</taxon>
        <taxon>Streptophyta</taxon>
        <taxon>Embryophyta</taxon>
        <taxon>Tracheophyta</taxon>
        <taxon>Spermatophyta</taxon>
        <taxon>Magnoliopsida</taxon>
        <taxon>Liliopsida</taxon>
        <taxon>Poales</taxon>
        <taxon>Poaceae</taxon>
        <taxon>PACMAD clade</taxon>
        <taxon>Panicoideae</taxon>
        <taxon>Andropogonodae</taxon>
        <taxon>Paspaleae</taxon>
        <taxon>Paspalinae</taxon>
        <taxon>Paspalum</taxon>
    </lineage>
</organism>
<dbReference type="AlphaFoldDB" id="A0AAQ3TWF0"/>
<feature type="region of interest" description="Disordered" evidence="1">
    <location>
        <begin position="138"/>
        <end position="172"/>
    </location>
</feature>
<dbReference type="Proteomes" id="UP001341281">
    <property type="component" value="Chromosome 06"/>
</dbReference>
<accession>A0AAQ3TWF0</accession>
<feature type="region of interest" description="Disordered" evidence="1">
    <location>
        <begin position="399"/>
        <end position="457"/>
    </location>
</feature>
<feature type="compositionally biased region" description="Basic and acidic residues" evidence="1">
    <location>
        <begin position="409"/>
        <end position="446"/>
    </location>
</feature>
<dbReference type="EMBL" id="CP144750">
    <property type="protein sequence ID" value="WVZ78725.1"/>
    <property type="molecule type" value="Genomic_DNA"/>
</dbReference>
<feature type="compositionally biased region" description="Basic and acidic residues" evidence="1">
    <location>
        <begin position="138"/>
        <end position="152"/>
    </location>
</feature>
<feature type="compositionally biased region" description="Basic residues" evidence="1">
    <location>
        <begin position="162"/>
        <end position="172"/>
    </location>
</feature>
<evidence type="ECO:0000256" key="1">
    <source>
        <dbReference type="SAM" id="MobiDB-lite"/>
    </source>
</evidence>
<feature type="non-terminal residue" evidence="3">
    <location>
        <position position="514"/>
    </location>
</feature>
<protein>
    <submittedName>
        <fullName evidence="3">Uncharacterized protein</fullName>
    </submittedName>
</protein>
<sequence>IRPGLSIRRRVLCRFARRYGRGIPPPPQLVHELPEGGGGARAVAAHEHLGDVGGRDAHPGRGGVGEQALGLGHEAGHGVVGVLAALGAHAEVVLGEHAQRGGRAVPELDLAVHAARAEQRRVEALRVVGGEHHQALADAGRPEPVHEVEHPGEANGLAPDHRHGRRGGRRHRGDLQGGGVLVAAAAAALLVVALLVAVGEVERAVDVLDDDHGLGRGGDEQAAEVGVGGHGGELQVVDVELEEVGDGGHEAGLARAGRAVEQVPALPRAADARVVLPARREAQQVGADLLAQRGVQGQRVEGGRVREGVGRPEAVVVVAGPRGAPASAALDGARGGGPLDADAAEGVVGGVRVRERRDGARRLARLVEPHRGRRGEAARAEVELRRVVEVVGSAAGAVGLVDEDGAPGRAERGGDPREDAAQEQLRLRREEVAHGGPEHHERREQGAQRPPVQHHLHAHGHACPVEVVVGVADRVGDCEWEWSEVAFYVGVGGRRLRDDDGGGGVVEWLVWLSA</sequence>